<evidence type="ECO:0000313" key="4">
    <source>
        <dbReference type="EnsemblMetazoa" id="CapteP196928"/>
    </source>
</evidence>
<dbReference type="HOGENOM" id="CLU_020027_14_3_1"/>
<evidence type="ECO:0000256" key="1">
    <source>
        <dbReference type="SAM" id="SignalP"/>
    </source>
</evidence>
<dbReference type="OMA" id="TGYTWKR"/>
<gene>
    <name evidence="3" type="ORF">CAPTEDRAFT_196928</name>
</gene>
<feature type="signal peptide" evidence="1">
    <location>
        <begin position="1"/>
        <end position="15"/>
    </location>
</feature>
<accession>R7US60</accession>
<sequence>MKVLILCLLFVLGSALTPEQELRIQEFMDDFLQCSEVPGLSLGIVRNGIQELAAGYGVADLDTLEPVNGRTLFNIASTSKAFATVLLAKQLSLNEQRLRFLQPVFPPRTTFQYTNTMYTLTGIVSEQLAGGWVSWEDLIEQEFFYPLGMYDSTFVYRTLPEMTGHASPYERVDGVLQKTPWQMYLGLEAFNPAAGISSNAEDMNKWMNFLLGHGPIDNSYVSQTFEPELVSSNTPYFSKPTAPVTMEATNYYARAWYAGHYRGYKTHSHGGDLRGHHTYVYIMPELDIGIFHTFNFQTAKKQREMVSAFVVDVLLGEEPWFTGFDVCAAGRSEDLDDDVNDPLRTSPAGEVFTVKDLKKSVSVRTDDYIGMYGNFYYANVTISTEYFEGETFLRLQFGEGDYLLGGLGGESFYMIGHNELSSRINLGTMSFERDVYNQVTSLTLPGFESLDPPVFVKGRRMDEAPFPDLHSCN</sequence>
<dbReference type="EMBL" id="KB300862">
    <property type="protein sequence ID" value="ELU06236.1"/>
    <property type="molecule type" value="Genomic_DNA"/>
</dbReference>
<keyword evidence="1" id="KW-0732">Signal</keyword>
<dbReference type="PANTHER" id="PTHR46825:SF15">
    <property type="entry name" value="BETA-LACTAMASE-RELATED DOMAIN-CONTAINING PROTEIN"/>
    <property type="match status" value="1"/>
</dbReference>
<feature type="domain" description="Beta-lactamase-related" evidence="2">
    <location>
        <begin position="28"/>
        <end position="91"/>
    </location>
</feature>
<dbReference type="OrthoDB" id="5946976at2759"/>
<dbReference type="Proteomes" id="UP000014760">
    <property type="component" value="Unassembled WGS sequence"/>
</dbReference>
<protein>
    <recommendedName>
        <fullName evidence="2">Beta-lactamase-related domain-containing protein</fullName>
    </recommendedName>
</protein>
<keyword evidence="5" id="KW-1185">Reference proteome</keyword>
<dbReference type="Gene3D" id="3.40.710.10">
    <property type="entry name" value="DD-peptidase/beta-lactamase superfamily"/>
    <property type="match status" value="2"/>
</dbReference>
<reference evidence="4" key="3">
    <citation type="submission" date="2015-06" db="UniProtKB">
        <authorList>
            <consortium name="EnsemblMetazoa"/>
        </authorList>
    </citation>
    <scope>IDENTIFICATION</scope>
</reference>
<evidence type="ECO:0000313" key="3">
    <source>
        <dbReference type="EMBL" id="ELU06236.1"/>
    </source>
</evidence>
<dbReference type="STRING" id="283909.R7US60"/>
<evidence type="ECO:0000313" key="5">
    <source>
        <dbReference type="Proteomes" id="UP000014760"/>
    </source>
</evidence>
<evidence type="ECO:0000259" key="2">
    <source>
        <dbReference type="Pfam" id="PF00144"/>
    </source>
</evidence>
<organism evidence="3">
    <name type="scientific">Capitella teleta</name>
    <name type="common">Polychaete worm</name>
    <dbReference type="NCBI Taxonomy" id="283909"/>
    <lineage>
        <taxon>Eukaryota</taxon>
        <taxon>Metazoa</taxon>
        <taxon>Spiralia</taxon>
        <taxon>Lophotrochozoa</taxon>
        <taxon>Annelida</taxon>
        <taxon>Polychaeta</taxon>
        <taxon>Sedentaria</taxon>
        <taxon>Scolecida</taxon>
        <taxon>Capitellidae</taxon>
        <taxon>Capitella</taxon>
    </lineage>
</organism>
<dbReference type="PANTHER" id="PTHR46825">
    <property type="entry name" value="D-ALANYL-D-ALANINE-CARBOXYPEPTIDASE/ENDOPEPTIDASE AMPH"/>
    <property type="match status" value="1"/>
</dbReference>
<dbReference type="AlphaFoldDB" id="R7US60"/>
<dbReference type="EnsemblMetazoa" id="CapteT196928">
    <property type="protein sequence ID" value="CapteP196928"/>
    <property type="gene ID" value="CapteG196928"/>
</dbReference>
<dbReference type="InterPro" id="IPR012338">
    <property type="entry name" value="Beta-lactam/transpept-like"/>
</dbReference>
<dbReference type="InterPro" id="IPR001466">
    <property type="entry name" value="Beta-lactam-related"/>
</dbReference>
<feature type="chain" id="PRO_5011952038" description="Beta-lactamase-related domain-containing protein" evidence="1">
    <location>
        <begin position="16"/>
        <end position="473"/>
    </location>
</feature>
<dbReference type="SUPFAM" id="SSF56601">
    <property type="entry name" value="beta-lactamase/transpeptidase-like"/>
    <property type="match status" value="1"/>
</dbReference>
<reference evidence="5" key="1">
    <citation type="submission" date="2012-12" db="EMBL/GenBank/DDBJ databases">
        <authorList>
            <person name="Hellsten U."/>
            <person name="Grimwood J."/>
            <person name="Chapman J.A."/>
            <person name="Shapiro H."/>
            <person name="Aerts A."/>
            <person name="Otillar R.P."/>
            <person name="Terry A.Y."/>
            <person name="Boore J.L."/>
            <person name="Simakov O."/>
            <person name="Marletaz F."/>
            <person name="Cho S.-J."/>
            <person name="Edsinger-Gonzales E."/>
            <person name="Havlak P."/>
            <person name="Kuo D.-H."/>
            <person name="Larsson T."/>
            <person name="Lv J."/>
            <person name="Arendt D."/>
            <person name="Savage R."/>
            <person name="Osoegawa K."/>
            <person name="de Jong P."/>
            <person name="Lindberg D.R."/>
            <person name="Seaver E.C."/>
            <person name="Weisblat D.A."/>
            <person name="Putnam N.H."/>
            <person name="Grigoriev I.V."/>
            <person name="Rokhsar D.S."/>
        </authorList>
    </citation>
    <scope>NUCLEOTIDE SEQUENCE</scope>
    <source>
        <strain evidence="5">I ESC-2004</strain>
    </source>
</reference>
<proteinExistence type="predicted"/>
<dbReference type="EMBL" id="AMQN01007537">
    <property type="status" value="NOT_ANNOTATED_CDS"/>
    <property type="molecule type" value="Genomic_DNA"/>
</dbReference>
<reference evidence="3 5" key="2">
    <citation type="journal article" date="2013" name="Nature">
        <title>Insights into bilaterian evolution from three spiralian genomes.</title>
        <authorList>
            <person name="Simakov O."/>
            <person name="Marletaz F."/>
            <person name="Cho S.J."/>
            <person name="Edsinger-Gonzales E."/>
            <person name="Havlak P."/>
            <person name="Hellsten U."/>
            <person name="Kuo D.H."/>
            <person name="Larsson T."/>
            <person name="Lv J."/>
            <person name="Arendt D."/>
            <person name="Savage R."/>
            <person name="Osoegawa K."/>
            <person name="de Jong P."/>
            <person name="Grimwood J."/>
            <person name="Chapman J.A."/>
            <person name="Shapiro H."/>
            <person name="Aerts A."/>
            <person name="Otillar R.P."/>
            <person name="Terry A.Y."/>
            <person name="Boore J.L."/>
            <person name="Grigoriev I.V."/>
            <person name="Lindberg D.R."/>
            <person name="Seaver E.C."/>
            <person name="Weisblat D.A."/>
            <person name="Putnam N.H."/>
            <person name="Rokhsar D.S."/>
        </authorList>
    </citation>
    <scope>NUCLEOTIDE SEQUENCE</scope>
    <source>
        <strain evidence="3 5">I ESC-2004</strain>
    </source>
</reference>
<feature type="domain" description="Beta-lactamase-related" evidence="2">
    <location>
        <begin position="96"/>
        <end position="301"/>
    </location>
</feature>
<name>R7US60_CAPTE</name>
<dbReference type="InterPro" id="IPR050491">
    <property type="entry name" value="AmpC-like"/>
</dbReference>
<dbReference type="Pfam" id="PF00144">
    <property type="entry name" value="Beta-lactamase"/>
    <property type="match status" value="2"/>
</dbReference>